<evidence type="ECO:0000256" key="4">
    <source>
        <dbReference type="ARBA" id="ARBA00022553"/>
    </source>
</evidence>
<feature type="coiled-coil region" evidence="16">
    <location>
        <begin position="752"/>
        <end position="807"/>
    </location>
</feature>
<dbReference type="PROSITE" id="PS00479">
    <property type="entry name" value="ZF_DAG_PE_1"/>
    <property type="match status" value="1"/>
</dbReference>
<dbReference type="Gene3D" id="2.30.29.30">
    <property type="entry name" value="Pleckstrin-homology domain (PH domain)/Phosphotyrosine-binding domain (PTB)"/>
    <property type="match status" value="1"/>
</dbReference>
<keyword evidence="7 15" id="KW-0547">Nucleotide-binding</keyword>
<dbReference type="PROSITE" id="PS50081">
    <property type="entry name" value="ZF_DAG_PE_2"/>
    <property type="match status" value="1"/>
</dbReference>
<feature type="domain" description="Protein kinase" evidence="18">
    <location>
        <begin position="82"/>
        <end position="350"/>
    </location>
</feature>
<dbReference type="PROSITE" id="PS00107">
    <property type="entry name" value="PROTEIN_KINASE_ATP"/>
    <property type="match status" value="1"/>
</dbReference>
<keyword evidence="5" id="KW-0808">Transferase</keyword>
<dbReference type="InterPro" id="IPR002219">
    <property type="entry name" value="PKC_DAG/PE"/>
</dbReference>
<evidence type="ECO:0000313" key="23">
    <source>
        <dbReference type="EMBL" id="CAF0997017.1"/>
    </source>
</evidence>
<reference evidence="23" key="1">
    <citation type="submission" date="2021-02" db="EMBL/GenBank/DDBJ databases">
        <authorList>
            <person name="Nowell W R."/>
        </authorList>
    </citation>
    <scope>NUCLEOTIDE SEQUENCE</scope>
</reference>
<dbReference type="Gene3D" id="3.30.60.20">
    <property type="match status" value="1"/>
</dbReference>
<evidence type="ECO:0000313" key="26">
    <source>
        <dbReference type="EMBL" id="CAF3923152.1"/>
    </source>
</evidence>
<dbReference type="GO" id="GO:0031032">
    <property type="term" value="P:actomyosin structure organization"/>
    <property type="evidence" value="ECO:0007669"/>
    <property type="project" value="TreeGrafter"/>
</dbReference>
<dbReference type="EMBL" id="CAJNOE010000162">
    <property type="protein sequence ID" value="CAF0997017.1"/>
    <property type="molecule type" value="Genomic_DNA"/>
</dbReference>
<evidence type="ECO:0000256" key="16">
    <source>
        <dbReference type="SAM" id="Coils"/>
    </source>
</evidence>
<comment type="catalytic activity">
    <reaction evidence="14">
        <text>L-seryl-[protein] + ATP = O-phospho-L-seryl-[protein] + ADP + H(+)</text>
        <dbReference type="Rhea" id="RHEA:17989"/>
        <dbReference type="Rhea" id="RHEA-COMP:9863"/>
        <dbReference type="Rhea" id="RHEA-COMP:11604"/>
        <dbReference type="ChEBI" id="CHEBI:15378"/>
        <dbReference type="ChEBI" id="CHEBI:29999"/>
        <dbReference type="ChEBI" id="CHEBI:30616"/>
        <dbReference type="ChEBI" id="CHEBI:83421"/>
        <dbReference type="ChEBI" id="CHEBI:456216"/>
        <dbReference type="EC" id="2.7.11.1"/>
    </reaction>
</comment>
<keyword evidence="11 15" id="KW-0067">ATP-binding</keyword>
<evidence type="ECO:0000259" key="19">
    <source>
        <dbReference type="PROSITE" id="PS50081"/>
    </source>
</evidence>
<evidence type="ECO:0000259" key="22">
    <source>
        <dbReference type="PROSITE" id="PS51285"/>
    </source>
</evidence>
<dbReference type="EMBL" id="CAJNOG010000161">
    <property type="protein sequence ID" value="CAF1025651.1"/>
    <property type="molecule type" value="Genomic_DNA"/>
</dbReference>
<feature type="region of interest" description="Disordered" evidence="17">
    <location>
        <begin position="1576"/>
        <end position="1620"/>
    </location>
</feature>
<feature type="domain" description="CRIB" evidence="20">
    <location>
        <begin position="1456"/>
        <end position="1469"/>
    </location>
</feature>
<feature type="compositionally biased region" description="Low complexity" evidence="17">
    <location>
        <begin position="851"/>
        <end position="863"/>
    </location>
</feature>
<protein>
    <recommendedName>
        <fullName evidence="2">non-specific serine/threonine protein kinase</fullName>
        <ecNumber evidence="2">2.7.11.1</ecNumber>
    </recommendedName>
</protein>
<keyword evidence="8" id="KW-0863">Zinc-finger</keyword>
<comment type="similarity">
    <text evidence="1">Belongs to the protein kinase superfamily. AGC Ser/Thr protein kinase family. DMPK subfamily.</text>
</comment>
<evidence type="ECO:0000256" key="6">
    <source>
        <dbReference type="ARBA" id="ARBA00022723"/>
    </source>
</evidence>
<dbReference type="InterPro" id="IPR001180">
    <property type="entry name" value="CNH_dom"/>
</dbReference>
<dbReference type="PROSITE" id="PS50219">
    <property type="entry name" value="CNH"/>
    <property type="match status" value="1"/>
</dbReference>
<dbReference type="Gene3D" id="1.10.510.10">
    <property type="entry name" value="Transferase(Phosphotransferase) domain 1"/>
    <property type="match status" value="1"/>
</dbReference>
<dbReference type="PANTHER" id="PTHR22988:SF66">
    <property type="entry name" value="SERINE_THREONINE-PROTEIN KINASE GENGHIS KHAN"/>
    <property type="match status" value="1"/>
</dbReference>
<evidence type="ECO:0000256" key="1">
    <source>
        <dbReference type="ARBA" id="ARBA00005719"/>
    </source>
</evidence>
<dbReference type="InterPro" id="IPR000961">
    <property type="entry name" value="AGC-kinase_C"/>
</dbReference>
<comment type="caution">
    <text evidence="23">The sequence shown here is derived from an EMBL/GenBank/DDBJ whole genome shotgun (WGS) entry which is preliminary data.</text>
</comment>
<dbReference type="Pfam" id="PF00433">
    <property type="entry name" value="Pkinase_C"/>
    <property type="match status" value="1"/>
</dbReference>
<keyword evidence="4" id="KW-0597">Phosphoprotein</keyword>
<dbReference type="PANTHER" id="PTHR22988">
    <property type="entry name" value="MYOTONIC DYSTROPHY S/T KINASE-RELATED"/>
    <property type="match status" value="1"/>
</dbReference>
<dbReference type="CDD" id="cd00029">
    <property type="entry name" value="C1"/>
    <property type="match status" value="1"/>
</dbReference>
<feature type="domain" description="CRIB" evidence="20">
    <location>
        <begin position="1551"/>
        <end position="1564"/>
    </location>
</feature>
<dbReference type="Proteomes" id="UP000663868">
    <property type="component" value="Unassembled WGS sequence"/>
</dbReference>
<feature type="coiled-coil region" evidence="16">
    <location>
        <begin position="461"/>
        <end position="492"/>
    </location>
</feature>
<dbReference type="SMART" id="SM00285">
    <property type="entry name" value="PBD"/>
    <property type="match status" value="3"/>
</dbReference>
<dbReference type="EC" id="2.7.11.1" evidence="2"/>
<evidence type="ECO:0000256" key="13">
    <source>
        <dbReference type="ARBA" id="ARBA00047899"/>
    </source>
</evidence>
<keyword evidence="9" id="KW-0418">Kinase</keyword>
<dbReference type="Pfam" id="PF00786">
    <property type="entry name" value="PBD"/>
    <property type="match status" value="1"/>
</dbReference>
<dbReference type="GO" id="GO:0005856">
    <property type="term" value="C:cytoskeleton"/>
    <property type="evidence" value="ECO:0007669"/>
    <property type="project" value="TreeGrafter"/>
</dbReference>
<dbReference type="InterPro" id="IPR011993">
    <property type="entry name" value="PH-like_dom_sf"/>
</dbReference>
<dbReference type="PROSITE" id="PS51285">
    <property type="entry name" value="AGC_KINASE_CTER"/>
    <property type="match status" value="1"/>
</dbReference>
<dbReference type="Pfam" id="PF25346">
    <property type="entry name" value="PH_MRCK"/>
    <property type="match status" value="1"/>
</dbReference>
<comment type="catalytic activity">
    <reaction evidence="13">
        <text>L-threonyl-[protein] + ATP = O-phospho-L-threonyl-[protein] + ADP + H(+)</text>
        <dbReference type="Rhea" id="RHEA:46608"/>
        <dbReference type="Rhea" id="RHEA-COMP:11060"/>
        <dbReference type="Rhea" id="RHEA-COMP:11605"/>
        <dbReference type="ChEBI" id="CHEBI:15378"/>
        <dbReference type="ChEBI" id="CHEBI:30013"/>
        <dbReference type="ChEBI" id="CHEBI:30616"/>
        <dbReference type="ChEBI" id="CHEBI:61977"/>
        <dbReference type="ChEBI" id="CHEBI:456216"/>
        <dbReference type="EC" id="2.7.11.1"/>
    </reaction>
</comment>
<keyword evidence="6" id="KW-0479">Metal-binding</keyword>
<dbReference type="Pfam" id="PF00130">
    <property type="entry name" value="C1_1"/>
    <property type="match status" value="1"/>
</dbReference>
<feature type="compositionally biased region" description="Acidic residues" evidence="17">
    <location>
        <begin position="1608"/>
        <end position="1620"/>
    </location>
</feature>
<feature type="domain" description="CNH" evidence="21">
    <location>
        <begin position="1105"/>
        <end position="1389"/>
    </location>
</feature>
<dbReference type="InterPro" id="IPR057529">
    <property type="entry name" value="MRCK/ROCK_PH"/>
</dbReference>
<evidence type="ECO:0000256" key="5">
    <source>
        <dbReference type="ARBA" id="ARBA00022679"/>
    </source>
</evidence>
<feature type="region of interest" description="Disordered" evidence="17">
    <location>
        <begin position="851"/>
        <end position="878"/>
    </location>
</feature>
<dbReference type="InterPro" id="IPR008271">
    <property type="entry name" value="Ser/Thr_kinase_AS"/>
</dbReference>
<dbReference type="InterPro" id="IPR046349">
    <property type="entry name" value="C1-like_sf"/>
</dbReference>
<dbReference type="InterPro" id="IPR000719">
    <property type="entry name" value="Prot_kinase_dom"/>
</dbReference>
<evidence type="ECO:0000256" key="8">
    <source>
        <dbReference type="ARBA" id="ARBA00022771"/>
    </source>
</evidence>
<dbReference type="Proteomes" id="UP000663845">
    <property type="component" value="Unassembled WGS sequence"/>
</dbReference>
<keyword evidence="10" id="KW-0862">Zinc</keyword>
<dbReference type="FunFam" id="3.30.200.20:FF:001055">
    <property type="entry name" value="Serine/threonine-protein kinase MRCK beta"/>
    <property type="match status" value="1"/>
</dbReference>
<dbReference type="PROSITE" id="PS00108">
    <property type="entry name" value="PROTEIN_KINASE_ST"/>
    <property type="match status" value="1"/>
</dbReference>
<feature type="binding site" evidence="15">
    <location>
        <position position="111"/>
    </location>
    <ligand>
        <name>ATP</name>
        <dbReference type="ChEBI" id="CHEBI:30616"/>
    </ligand>
</feature>
<keyword evidence="3" id="KW-0723">Serine/threonine-protein kinase</keyword>
<dbReference type="FunFam" id="1.10.510.10:FF:000014">
    <property type="entry name" value="Non-specific serine/threonine protein kinase"/>
    <property type="match status" value="1"/>
</dbReference>
<feature type="compositionally biased region" description="Low complexity" evidence="17">
    <location>
        <begin position="1592"/>
        <end position="1605"/>
    </location>
</feature>
<feature type="domain" description="Phorbol-ester/DAG-type" evidence="19">
    <location>
        <begin position="894"/>
        <end position="944"/>
    </location>
</feature>
<feature type="compositionally biased region" description="Low complexity" evidence="17">
    <location>
        <begin position="716"/>
        <end position="734"/>
    </location>
</feature>
<dbReference type="InterPro" id="IPR011009">
    <property type="entry name" value="Kinase-like_dom_sf"/>
</dbReference>
<evidence type="ECO:0000256" key="3">
    <source>
        <dbReference type="ARBA" id="ARBA00022527"/>
    </source>
</evidence>
<sequence>MLENLTDDVESRLNELERLLFNSSIKDQTVLGVEALLDAFIVLYDECCSSTLRREKTIAEFIEHAKSFVTRVKRCRLSRNDFETIKIIGRGAFGEVAVVKLKNSDRVFAMKTLNKWEMLKRADTACFREERDVLVFGDPHWLTKLHYAFQDGENLYFIMDYYFGGDLLTLLSKFNDHFSEEMTRFYVAEMVLAIDSLHKLGYVHRDIKPDNVLLDGEGHIRLADFGSCLRMRADGTVQSNVAVGTPDYISPEILRAMEAGQGRYGPECDWWSLGCAMWEMLFGLPPFYAESLLETYGKIMMHVQKELPLPFPSDNEVSDSAKDLLQHLLCSIDNRLGKNGLDDFINHPFFISIDWENLRLATAPYIPVVNSPSDTSNFDVDDLEPSNKDVVPPVSQAAFTGHHLPFIGFTHSANTRYSDGAKTSLIPANTTVIVPNPPSHSPDVCDSQINHNQNSEYEELINSMKLQHTSLLDELKRLREVYEQTKSDSVEQTRQIKSLEDSNKNQYELLTNEQIEYLIKIFNLFQNLRGSNENILSEQQNSFSLDEIKSQINQQLNYFSTIEKNLLLNHHHQNDDKQIISKSQSQNLSMFLTKFEQKFTFLLNNNSLNELDETIENDNDDELDLITTEDILLKKFSSFLNDIYEKFKIILREKNELDEKFLFLEEKRLTYSRWETQMYDILKWINEEKSARSHLKGLANKMAEELDQIRETTSPLLNMGSTSSSMNTTGTSLGHNTAWKHGRSVKLKHMEIQQLQTSLQKEIDAKQRIHEELKESQAENILKAEENLRLKEEIEKLQKQVTYEQSKQIVKSPVVHSVSDELSTLNNNNSIDRFLRNVTAGLSDPPALINDTSTDLSGTFDDGSSGGDDSSRTMSGSNIKSQTIRSLIPLRNDLHDFMIANFHVTAMCDDCQNALIGIVRQGFVCQRCKLICHPDCMEKISTPCRPSIKDRSRTILLDQHIVRIPKAGGIKKGWSKYQLLNLQTKLLFYELSSDKDQKITWPQPAFILDLTDDEFLVSSVTSSDAYHANKKDVSSIFKISILKLSSPKQFQHTLLLTNNESEKVQYVNMLTDLSAKVKILKQNGTTRGANFIAKELFDASKCSSLKEAIAAVILDQDRVMICGEDGLYLLDISKDTSTKLSDKKVHQLSLISNGDLLVTLAGKQRTIRLQSLKTLLEHPLSSLDSKMIETKNATTFTVHSTSLILCVAIKNRILIYQLFSTPKPYHYSYMRELNIIQNVTYLEILTININQCEQQILWYGYPSTFIAQRLDQQSSSVSLLRDEDPTLQFFRDRPIEALRVVPVTNSSSINELLLVFRELGIYVSSSTGMRTRHRELMWTALPISTAFSDPYLLIYTEKSVDIYDVPSAMWLQSLPLSRTRSLISDGSICLSNDPELLNHHPKLLYLNQKTNLNPSLNVPERASSKSLAARGGRFRVGGGGVSSTIKSTTAASIAPISGPKDFTHISHLGKGEGLQIISGLKQVSPTNTLASINHGTSGTILNNNTNNNNNRRSLISGPQNFVHLTHIGPSDISTFASDLSTTNTTTNKAVISAPMNFRHQVHIGHNDEIDQINKKSGTHEQQTNSVKQQQVTSSGNSTLSSQSLSFKDDDDEDDSDRPLE</sequence>
<dbReference type="SMART" id="SM00036">
    <property type="entry name" value="CNH"/>
    <property type="match status" value="1"/>
</dbReference>
<feature type="domain" description="AGC-kinase C-terminal" evidence="22">
    <location>
        <begin position="351"/>
        <end position="421"/>
    </location>
</feature>
<dbReference type="GO" id="GO:0005737">
    <property type="term" value="C:cytoplasm"/>
    <property type="evidence" value="ECO:0007669"/>
    <property type="project" value="TreeGrafter"/>
</dbReference>
<dbReference type="CDD" id="cd05597">
    <property type="entry name" value="STKc_DMPK_like"/>
    <property type="match status" value="1"/>
</dbReference>
<dbReference type="InterPro" id="IPR000095">
    <property type="entry name" value="CRIB_dom"/>
</dbReference>
<feature type="domain" description="CRIB" evidence="20">
    <location>
        <begin position="1515"/>
        <end position="1528"/>
    </location>
</feature>
<evidence type="ECO:0000313" key="24">
    <source>
        <dbReference type="EMBL" id="CAF1025651.1"/>
    </source>
</evidence>
<gene>
    <name evidence="23" type="ORF">IZO911_LOCUS17428</name>
    <name evidence="24" type="ORF">JYZ213_LOCUS17314</name>
    <name evidence="25" type="ORF">KXQ929_LOCUS1752</name>
    <name evidence="26" type="ORF">OXD698_LOCUS25139</name>
</gene>
<evidence type="ECO:0000313" key="25">
    <source>
        <dbReference type="EMBL" id="CAF3532521.1"/>
    </source>
</evidence>
<dbReference type="InterPro" id="IPR017441">
    <property type="entry name" value="Protein_kinase_ATP_BS"/>
</dbReference>
<evidence type="ECO:0000259" key="20">
    <source>
        <dbReference type="PROSITE" id="PS50108"/>
    </source>
</evidence>
<evidence type="ECO:0000256" key="10">
    <source>
        <dbReference type="ARBA" id="ARBA00022833"/>
    </source>
</evidence>
<dbReference type="SUPFAM" id="SSF56112">
    <property type="entry name" value="Protein kinase-like (PK-like)"/>
    <property type="match status" value="1"/>
</dbReference>
<dbReference type="InterPro" id="IPR017892">
    <property type="entry name" value="Pkinase_C"/>
</dbReference>
<accession>A0A814GJ12</accession>
<dbReference type="Proteomes" id="UP000663844">
    <property type="component" value="Unassembled WGS sequence"/>
</dbReference>
<feature type="region of interest" description="Disordered" evidence="17">
    <location>
        <begin position="715"/>
        <end position="735"/>
    </location>
</feature>
<evidence type="ECO:0000256" key="7">
    <source>
        <dbReference type="ARBA" id="ARBA00022741"/>
    </source>
</evidence>
<dbReference type="Pfam" id="PF00069">
    <property type="entry name" value="Pkinase"/>
    <property type="match status" value="1"/>
</dbReference>
<name>A0A814GJ12_9BILA</name>
<evidence type="ECO:0000256" key="14">
    <source>
        <dbReference type="ARBA" id="ARBA00048679"/>
    </source>
</evidence>
<dbReference type="SMART" id="SM00220">
    <property type="entry name" value="S_TKc"/>
    <property type="match status" value="1"/>
</dbReference>
<evidence type="ECO:0000259" key="21">
    <source>
        <dbReference type="PROSITE" id="PS50219"/>
    </source>
</evidence>
<dbReference type="Gene3D" id="3.30.200.20">
    <property type="entry name" value="Phosphorylase Kinase, domain 1"/>
    <property type="match status" value="1"/>
</dbReference>
<dbReference type="GO" id="GO:0005524">
    <property type="term" value="F:ATP binding"/>
    <property type="evidence" value="ECO:0007669"/>
    <property type="project" value="UniProtKB-UniRule"/>
</dbReference>
<dbReference type="Proteomes" id="UP000663860">
    <property type="component" value="Unassembled WGS sequence"/>
</dbReference>
<evidence type="ECO:0000259" key="18">
    <source>
        <dbReference type="PROSITE" id="PS50011"/>
    </source>
</evidence>
<dbReference type="InterPro" id="IPR050839">
    <property type="entry name" value="Rho-assoc_Ser/Thr_Kinase"/>
</dbReference>
<dbReference type="SMART" id="SM00133">
    <property type="entry name" value="S_TK_X"/>
    <property type="match status" value="1"/>
</dbReference>
<dbReference type="Pfam" id="PF00780">
    <property type="entry name" value="CNH"/>
    <property type="match status" value="1"/>
</dbReference>
<evidence type="ECO:0000256" key="17">
    <source>
        <dbReference type="SAM" id="MobiDB-lite"/>
    </source>
</evidence>
<dbReference type="EMBL" id="CAJOBB010000049">
    <property type="protein sequence ID" value="CAF3532521.1"/>
    <property type="molecule type" value="Genomic_DNA"/>
</dbReference>
<feature type="compositionally biased region" description="Polar residues" evidence="17">
    <location>
        <begin position="1579"/>
        <end position="1591"/>
    </location>
</feature>
<dbReference type="GO" id="GO:0004674">
    <property type="term" value="F:protein serine/threonine kinase activity"/>
    <property type="evidence" value="ECO:0007669"/>
    <property type="project" value="UniProtKB-KW"/>
</dbReference>
<dbReference type="PROSITE" id="PS50011">
    <property type="entry name" value="PROTEIN_KINASE_DOM"/>
    <property type="match status" value="1"/>
</dbReference>
<dbReference type="EMBL" id="CAJOAZ010002379">
    <property type="protein sequence ID" value="CAF3923152.1"/>
    <property type="molecule type" value="Genomic_DNA"/>
</dbReference>
<evidence type="ECO:0000256" key="12">
    <source>
        <dbReference type="ARBA" id="ARBA00023054"/>
    </source>
</evidence>
<evidence type="ECO:0000256" key="11">
    <source>
        <dbReference type="ARBA" id="ARBA00022840"/>
    </source>
</evidence>
<organism evidence="23 27">
    <name type="scientific">Adineta steineri</name>
    <dbReference type="NCBI Taxonomy" id="433720"/>
    <lineage>
        <taxon>Eukaryota</taxon>
        <taxon>Metazoa</taxon>
        <taxon>Spiralia</taxon>
        <taxon>Gnathifera</taxon>
        <taxon>Rotifera</taxon>
        <taxon>Eurotatoria</taxon>
        <taxon>Bdelloidea</taxon>
        <taxon>Adinetida</taxon>
        <taxon>Adinetidae</taxon>
        <taxon>Adineta</taxon>
    </lineage>
</organism>
<dbReference type="GO" id="GO:0008270">
    <property type="term" value="F:zinc ion binding"/>
    <property type="evidence" value="ECO:0007669"/>
    <property type="project" value="UniProtKB-KW"/>
</dbReference>
<evidence type="ECO:0000256" key="15">
    <source>
        <dbReference type="PROSITE-ProRule" id="PRU10141"/>
    </source>
</evidence>
<evidence type="ECO:0000256" key="2">
    <source>
        <dbReference type="ARBA" id="ARBA00012513"/>
    </source>
</evidence>
<evidence type="ECO:0000313" key="27">
    <source>
        <dbReference type="Proteomes" id="UP000663860"/>
    </source>
</evidence>
<proteinExistence type="inferred from homology"/>
<dbReference type="PROSITE" id="PS50108">
    <property type="entry name" value="CRIB"/>
    <property type="match status" value="3"/>
</dbReference>
<evidence type="ECO:0000256" key="9">
    <source>
        <dbReference type="ARBA" id="ARBA00022777"/>
    </source>
</evidence>
<keyword evidence="12 16" id="KW-0175">Coiled coil</keyword>
<dbReference type="SUPFAM" id="SSF57889">
    <property type="entry name" value="Cysteine-rich domain"/>
    <property type="match status" value="1"/>
</dbReference>
<dbReference type="SMART" id="SM00109">
    <property type="entry name" value="C1"/>
    <property type="match status" value="1"/>
</dbReference>